<feature type="compositionally biased region" description="Polar residues" evidence="1">
    <location>
        <begin position="153"/>
        <end position="165"/>
    </location>
</feature>
<dbReference type="AlphaFoldDB" id="A0AAN8ZPP1"/>
<feature type="compositionally biased region" description="Basic and acidic residues" evidence="1">
    <location>
        <begin position="166"/>
        <end position="177"/>
    </location>
</feature>
<evidence type="ECO:0000313" key="3">
    <source>
        <dbReference type="Proteomes" id="UP001381693"/>
    </source>
</evidence>
<sequence>MSSLMTTRFQYRKKVAKVSSELSLRTGSSGPAVLDPCGATSPKKLKGVDDKDTETPQIASISSETGALSSSSSEKELCSSTFKEKQLTKIDKTEDSLVSFVSAKSSLTLDTYETADSEICESDSFPQKHNITVIEHKEESDLFSCQDPDCIRSSSPVNSNRCTSPKQDENLSHSREEDLGELSPQPSALNIDESESEASSRTEVLSCGGETKIKLPGAIDVNTVNSTSDSGTSVLSQDISVSTVTLQDRSDNVIKLLSEDSLCGSSSTAETDIYLKFSFDEVRSLSKAFDTTPLLTPDQSLEVWKQLLEESRKRRGYPKRLVE</sequence>
<evidence type="ECO:0000256" key="1">
    <source>
        <dbReference type="SAM" id="MobiDB-lite"/>
    </source>
</evidence>
<feature type="region of interest" description="Disordered" evidence="1">
    <location>
        <begin position="153"/>
        <end position="205"/>
    </location>
</feature>
<comment type="caution">
    <text evidence="2">The sequence shown here is derived from an EMBL/GenBank/DDBJ whole genome shotgun (WGS) entry which is preliminary data.</text>
</comment>
<organism evidence="2 3">
    <name type="scientific">Halocaridina rubra</name>
    <name type="common">Hawaiian red shrimp</name>
    <dbReference type="NCBI Taxonomy" id="373956"/>
    <lineage>
        <taxon>Eukaryota</taxon>
        <taxon>Metazoa</taxon>
        <taxon>Ecdysozoa</taxon>
        <taxon>Arthropoda</taxon>
        <taxon>Crustacea</taxon>
        <taxon>Multicrustacea</taxon>
        <taxon>Malacostraca</taxon>
        <taxon>Eumalacostraca</taxon>
        <taxon>Eucarida</taxon>
        <taxon>Decapoda</taxon>
        <taxon>Pleocyemata</taxon>
        <taxon>Caridea</taxon>
        <taxon>Atyoidea</taxon>
        <taxon>Atyidae</taxon>
        <taxon>Halocaridina</taxon>
    </lineage>
</organism>
<evidence type="ECO:0000313" key="2">
    <source>
        <dbReference type="EMBL" id="KAK7027298.1"/>
    </source>
</evidence>
<reference evidence="2 3" key="1">
    <citation type="submission" date="2023-11" db="EMBL/GenBank/DDBJ databases">
        <title>Halocaridina rubra genome assembly.</title>
        <authorList>
            <person name="Smith C."/>
        </authorList>
    </citation>
    <scope>NUCLEOTIDE SEQUENCE [LARGE SCALE GENOMIC DNA]</scope>
    <source>
        <strain evidence="2">EP-1</strain>
        <tissue evidence="2">Whole</tissue>
    </source>
</reference>
<dbReference type="Proteomes" id="UP001381693">
    <property type="component" value="Unassembled WGS sequence"/>
</dbReference>
<accession>A0AAN8ZPP1</accession>
<name>A0AAN8ZPP1_HALRR</name>
<proteinExistence type="predicted"/>
<protein>
    <submittedName>
        <fullName evidence="2">Uncharacterized protein</fullName>
    </submittedName>
</protein>
<feature type="compositionally biased region" description="Low complexity" evidence="1">
    <location>
        <begin position="60"/>
        <end position="72"/>
    </location>
</feature>
<dbReference type="EMBL" id="JAXCGZ010022689">
    <property type="protein sequence ID" value="KAK7027298.1"/>
    <property type="molecule type" value="Genomic_DNA"/>
</dbReference>
<keyword evidence="3" id="KW-1185">Reference proteome</keyword>
<gene>
    <name evidence="2" type="ORF">SK128_005091</name>
</gene>
<feature type="region of interest" description="Disordered" evidence="1">
    <location>
        <begin position="21"/>
        <end position="74"/>
    </location>
</feature>